<sequence length="81" mass="8824">MRALFGGLGGFFRFGRRGGCFCLRGALGKVRKFFFHVDARENRFALADLCAGNASAPGDGVKFRVLAGYAELNEHLIRRGG</sequence>
<gene>
    <name evidence="1" type="ORF">SDC9_174716</name>
</gene>
<name>A0A645GKN3_9ZZZZ</name>
<protein>
    <submittedName>
        <fullName evidence="1">Uncharacterized protein</fullName>
    </submittedName>
</protein>
<reference evidence="1" key="1">
    <citation type="submission" date="2019-08" db="EMBL/GenBank/DDBJ databases">
        <authorList>
            <person name="Kucharzyk K."/>
            <person name="Murdoch R.W."/>
            <person name="Higgins S."/>
            <person name="Loffler F."/>
        </authorList>
    </citation>
    <scope>NUCLEOTIDE SEQUENCE</scope>
</reference>
<proteinExistence type="predicted"/>
<dbReference type="EMBL" id="VSSQ01077116">
    <property type="protein sequence ID" value="MPN27285.1"/>
    <property type="molecule type" value="Genomic_DNA"/>
</dbReference>
<organism evidence="1">
    <name type="scientific">bioreactor metagenome</name>
    <dbReference type="NCBI Taxonomy" id="1076179"/>
    <lineage>
        <taxon>unclassified sequences</taxon>
        <taxon>metagenomes</taxon>
        <taxon>ecological metagenomes</taxon>
    </lineage>
</organism>
<dbReference type="AlphaFoldDB" id="A0A645GKN3"/>
<accession>A0A645GKN3</accession>
<comment type="caution">
    <text evidence="1">The sequence shown here is derived from an EMBL/GenBank/DDBJ whole genome shotgun (WGS) entry which is preliminary data.</text>
</comment>
<evidence type="ECO:0000313" key="1">
    <source>
        <dbReference type="EMBL" id="MPN27285.1"/>
    </source>
</evidence>